<dbReference type="InterPro" id="IPR050707">
    <property type="entry name" value="HTH_MetabolicPath_Reg"/>
</dbReference>
<keyword evidence="7" id="KW-1185">Reference proteome</keyword>
<dbReference type="PROSITE" id="PS51077">
    <property type="entry name" value="HTH_ICLR"/>
    <property type="match status" value="1"/>
</dbReference>
<keyword evidence="2" id="KW-0238">DNA-binding</keyword>
<evidence type="ECO:0000256" key="3">
    <source>
        <dbReference type="ARBA" id="ARBA00023163"/>
    </source>
</evidence>
<dbReference type="SMART" id="SM00346">
    <property type="entry name" value="HTH_ICLR"/>
    <property type="match status" value="1"/>
</dbReference>
<dbReference type="RefSeq" id="WP_004514039.1">
    <property type="nucleotide sequence ID" value="NC_007517.1"/>
</dbReference>
<keyword evidence="3" id="KW-0804">Transcription</keyword>
<dbReference type="Gene3D" id="1.10.10.10">
    <property type="entry name" value="Winged helix-like DNA-binding domain superfamily/Winged helix DNA-binding domain"/>
    <property type="match status" value="1"/>
</dbReference>
<dbReference type="FunFam" id="1.10.10.10:FF:000056">
    <property type="entry name" value="IclR family transcriptional regulator"/>
    <property type="match status" value="1"/>
</dbReference>
<dbReference type="InterPro" id="IPR005471">
    <property type="entry name" value="Tscrpt_reg_IclR_N"/>
</dbReference>
<proteinExistence type="predicted"/>
<dbReference type="InterPro" id="IPR014757">
    <property type="entry name" value="Tscrpt_reg_IclR_C"/>
</dbReference>
<feature type="domain" description="HTH iclR-type" evidence="4">
    <location>
        <begin position="11"/>
        <end position="73"/>
    </location>
</feature>
<dbReference type="STRING" id="269799.Gmet_2064"/>
<dbReference type="Proteomes" id="UP000007073">
    <property type="component" value="Chromosome"/>
</dbReference>
<gene>
    <name evidence="6" type="ordered locus">Gmet_2064</name>
</gene>
<evidence type="ECO:0000256" key="2">
    <source>
        <dbReference type="ARBA" id="ARBA00023125"/>
    </source>
</evidence>
<evidence type="ECO:0000256" key="1">
    <source>
        <dbReference type="ARBA" id="ARBA00023015"/>
    </source>
</evidence>
<dbReference type="InterPro" id="IPR036390">
    <property type="entry name" value="WH_DNA-bd_sf"/>
</dbReference>
<dbReference type="Pfam" id="PF01614">
    <property type="entry name" value="IclR_C"/>
    <property type="match status" value="1"/>
</dbReference>
<protein>
    <submittedName>
        <fullName evidence="6">Helix-turn-helix transcriptional regulator, IclR family</fullName>
    </submittedName>
</protein>
<evidence type="ECO:0000259" key="4">
    <source>
        <dbReference type="PROSITE" id="PS51077"/>
    </source>
</evidence>
<dbReference type="KEGG" id="gme:Gmet_2064"/>
<dbReference type="PANTHER" id="PTHR30136:SF24">
    <property type="entry name" value="HTH-TYPE TRANSCRIPTIONAL REPRESSOR ALLR"/>
    <property type="match status" value="1"/>
</dbReference>
<dbReference type="HOGENOM" id="CLU_062618_7_1_7"/>
<organism evidence="6 7">
    <name type="scientific">Geobacter metallireducens (strain ATCC 53774 / DSM 7210 / GS-15)</name>
    <dbReference type="NCBI Taxonomy" id="269799"/>
    <lineage>
        <taxon>Bacteria</taxon>
        <taxon>Pseudomonadati</taxon>
        <taxon>Thermodesulfobacteriota</taxon>
        <taxon>Desulfuromonadia</taxon>
        <taxon>Geobacterales</taxon>
        <taxon>Geobacteraceae</taxon>
        <taxon>Geobacter</taxon>
    </lineage>
</organism>
<feature type="domain" description="IclR-ED" evidence="5">
    <location>
        <begin position="74"/>
        <end position="258"/>
    </location>
</feature>
<reference evidence="6 7" key="2">
    <citation type="journal article" date="2009" name="BMC Microbiol.">
        <title>The genome sequence of Geobacter metallireducens: features of metabolism, physiology and regulation common and dissimilar to Geobacter sulfurreducens.</title>
        <authorList>
            <person name="Aklujkar M."/>
            <person name="Krushkal J."/>
            <person name="DiBartolo G."/>
            <person name="Lapidus A."/>
            <person name="Land M.L."/>
            <person name="Lovley D.R."/>
        </authorList>
    </citation>
    <scope>NUCLEOTIDE SEQUENCE [LARGE SCALE GENOMIC DNA]</scope>
    <source>
        <strain evidence="7">ATCC 53774 / DSM 7210 / GS-15</strain>
    </source>
</reference>
<dbReference type="SUPFAM" id="SSF55781">
    <property type="entry name" value="GAF domain-like"/>
    <property type="match status" value="1"/>
</dbReference>
<dbReference type="GO" id="GO:0003700">
    <property type="term" value="F:DNA-binding transcription factor activity"/>
    <property type="evidence" value="ECO:0007669"/>
    <property type="project" value="TreeGrafter"/>
</dbReference>
<dbReference type="GO" id="GO:0045892">
    <property type="term" value="P:negative regulation of DNA-templated transcription"/>
    <property type="evidence" value="ECO:0007669"/>
    <property type="project" value="TreeGrafter"/>
</dbReference>
<name>Q39TY1_GEOMG</name>
<dbReference type="SUPFAM" id="SSF46785">
    <property type="entry name" value="Winged helix' DNA-binding domain"/>
    <property type="match status" value="1"/>
</dbReference>
<evidence type="ECO:0000313" key="7">
    <source>
        <dbReference type="Proteomes" id="UP000007073"/>
    </source>
</evidence>
<dbReference type="EMBL" id="CP000148">
    <property type="protein sequence ID" value="ABB32293.1"/>
    <property type="molecule type" value="Genomic_DNA"/>
</dbReference>
<dbReference type="GO" id="GO:0003677">
    <property type="term" value="F:DNA binding"/>
    <property type="evidence" value="ECO:0007669"/>
    <property type="project" value="UniProtKB-KW"/>
</dbReference>
<dbReference type="Pfam" id="PF09339">
    <property type="entry name" value="HTH_IclR"/>
    <property type="match status" value="1"/>
</dbReference>
<reference evidence="6 7" key="1">
    <citation type="submission" date="2005-10" db="EMBL/GenBank/DDBJ databases">
        <title>Complete sequence of Geobacter metallireducens GS-15.</title>
        <authorList>
            <consortium name="US DOE Joint Genome Institute"/>
            <person name="Copeland A."/>
            <person name="Lucas S."/>
            <person name="Lapidus A."/>
            <person name="Barry K."/>
            <person name="Detter J.C."/>
            <person name="Glavina T."/>
            <person name="Hammon N."/>
            <person name="Israni S."/>
            <person name="Pitluck S."/>
            <person name="Di Bartolo G."/>
            <person name="Chain P."/>
            <person name="Schmutz J."/>
            <person name="Larimer F."/>
            <person name="Land M."/>
            <person name="Kyrpides N."/>
            <person name="Ivanova N."/>
            <person name="Richardson P."/>
        </authorList>
    </citation>
    <scope>NUCLEOTIDE SEQUENCE [LARGE SCALE GENOMIC DNA]</scope>
    <source>
        <strain evidence="7">ATCC 53774 / DSM 7210 / GS-15</strain>
    </source>
</reference>
<dbReference type="PROSITE" id="PS51078">
    <property type="entry name" value="ICLR_ED"/>
    <property type="match status" value="1"/>
</dbReference>
<evidence type="ECO:0000313" key="6">
    <source>
        <dbReference type="EMBL" id="ABB32293.1"/>
    </source>
</evidence>
<dbReference type="PANTHER" id="PTHR30136">
    <property type="entry name" value="HELIX-TURN-HELIX TRANSCRIPTIONAL REGULATOR, ICLR FAMILY"/>
    <property type="match status" value="1"/>
</dbReference>
<dbReference type="InterPro" id="IPR029016">
    <property type="entry name" value="GAF-like_dom_sf"/>
</dbReference>
<sequence length="259" mass="28837">MKTKNKTVPLIKSVDHAFELLEQFRGDASELSLSELGRRLNLPKNNVFRLLATLESRRFIEHNTSTGSYRLGLKAFHLSRMVSRQMRLVNRARPTLEAMVRECNETVCLTVLRDFSIVCLDAVECSQPVRVVPPIGMRLPAHCTAAGKVQLAHLPEDKVAKLLTVHKLERNTPYTIIDPASFKEHLLQIKEHGYAIGREELEVGVTCVATPVRDYSSNVIGAIVLPGPITRFSDDLINGVLIPLAKKGAEEISSQLGYC</sequence>
<dbReference type="InterPro" id="IPR036388">
    <property type="entry name" value="WH-like_DNA-bd_sf"/>
</dbReference>
<dbReference type="Gene3D" id="3.30.450.40">
    <property type="match status" value="1"/>
</dbReference>
<dbReference type="AlphaFoldDB" id="Q39TY1"/>
<evidence type="ECO:0000259" key="5">
    <source>
        <dbReference type="PROSITE" id="PS51078"/>
    </source>
</evidence>
<keyword evidence="1" id="KW-0805">Transcription regulation</keyword>
<accession>Q39TY1</accession>
<dbReference type="eggNOG" id="COG1414">
    <property type="taxonomic scope" value="Bacteria"/>
</dbReference>